<dbReference type="EMBL" id="LGRX02016050">
    <property type="protein sequence ID" value="KAK3262639.1"/>
    <property type="molecule type" value="Genomic_DNA"/>
</dbReference>
<protein>
    <submittedName>
        <fullName evidence="1">Uncharacterized protein</fullName>
    </submittedName>
</protein>
<accession>A0AAE0KW36</accession>
<dbReference type="AlphaFoldDB" id="A0AAE0KW36"/>
<proteinExistence type="predicted"/>
<evidence type="ECO:0000313" key="1">
    <source>
        <dbReference type="EMBL" id="KAK3262639.1"/>
    </source>
</evidence>
<comment type="caution">
    <text evidence="1">The sequence shown here is derived from an EMBL/GenBank/DDBJ whole genome shotgun (WGS) entry which is preliminary data.</text>
</comment>
<reference evidence="1 2" key="1">
    <citation type="journal article" date="2015" name="Genome Biol. Evol.">
        <title>Comparative Genomics of a Bacterivorous Green Alga Reveals Evolutionary Causalities and Consequences of Phago-Mixotrophic Mode of Nutrition.</title>
        <authorList>
            <person name="Burns J.A."/>
            <person name="Paasch A."/>
            <person name="Narechania A."/>
            <person name="Kim E."/>
        </authorList>
    </citation>
    <scope>NUCLEOTIDE SEQUENCE [LARGE SCALE GENOMIC DNA]</scope>
    <source>
        <strain evidence="1 2">PLY_AMNH</strain>
    </source>
</reference>
<keyword evidence="2" id="KW-1185">Reference proteome</keyword>
<gene>
    <name evidence="1" type="ORF">CYMTET_28516</name>
</gene>
<name>A0AAE0KW36_9CHLO</name>
<feature type="non-terminal residue" evidence="1">
    <location>
        <position position="1"/>
    </location>
</feature>
<organism evidence="1 2">
    <name type="scientific">Cymbomonas tetramitiformis</name>
    <dbReference type="NCBI Taxonomy" id="36881"/>
    <lineage>
        <taxon>Eukaryota</taxon>
        <taxon>Viridiplantae</taxon>
        <taxon>Chlorophyta</taxon>
        <taxon>Pyramimonadophyceae</taxon>
        <taxon>Pyramimonadales</taxon>
        <taxon>Pyramimonadaceae</taxon>
        <taxon>Cymbomonas</taxon>
    </lineage>
</organism>
<dbReference type="Proteomes" id="UP001190700">
    <property type="component" value="Unassembled WGS sequence"/>
</dbReference>
<evidence type="ECO:0000313" key="2">
    <source>
        <dbReference type="Proteomes" id="UP001190700"/>
    </source>
</evidence>
<feature type="non-terminal residue" evidence="1">
    <location>
        <position position="173"/>
    </location>
</feature>
<sequence length="173" mass="19312">DAFEDGTLERIRAIEDVILEDSQYAEYCLLAWDSSALALQDDQHSQSEPVRAAANLGVRALNENGASHCSPPASALWACNPTRLLGTCEEQAAQYRLDPPGLLYCSADSEGYDEARGCRRSQMSLQHTVNASDGFGDSHHSMRYKDWVLQQYSRRSPHDARATASLQQFYHYP</sequence>